<reference evidence="1" key="2">
    <citation type="submission" date="2021-08" db="EMBL/GenBank/DDBJ databases">
        <title>Prevotella lacticifex sp. nov., isolated from rumen of cow.</title>
        <authorList>
            <person name="Shinkai T."/>
            <person name="Ikeyama N."/>
            <person name="Kumagai M."/>
            <person name="Ohmori H."/>
            <person name="Sakamoto M."/>
            <person name="Ohkuma M."/>
            <person name="Mitsumori M."/>
        </authorList>
    </citation>
    <scope>NUCLEOTIDE SEQUENCE</scope>
    <source>
        <strain evidence="1">DSM 11371</strain>
    </source>
</reference>
<protein>
    <submittedName>
        <fullName evidence="2">Kinase</fullName>
    </submittedName>
</protein>
<evidence type="ECO:0000313" key="4">
    <source>
        <dbReference type="Proteomes" id="UP000887043"/>
    </source>
</evidence>
<dbReference type="SUPFAM" id="SSF53300">
    <property type="entry name" value="vWA-like"/>
    <property type="match status" value="1"/>
</dbReference>
<dbReference type="Proteomes" id="UP000216189">
    <property type="component" value="Unassembled WGS sequence"/>
</dbReference>
<reference evidence="2 3" key="1">
    <citation type="submission" date="2017-08" db="EMBL/GenBank/DDBJ databases">
        <title>Comparative genomics of non-oral Prevotella species.</title>
        <authorList>
            <person name="Accetto T."/>
            <person name="Nograsek B."/>
            <person name="Avgustin G."/>
        </authorList>
    </citation>
    <scope>NUCLEOTIDE SEQUENCE [LARGE SCALE GENOMIC DNA]</scope>
    <source>
        <strain evidence="2 3">TC1-1</strain>
    </source>
</reference>
<name>A0AA37HWS0_SEGBR</name>
<keyword evidence="3" id="KW-1185">Reference proteome</keyword>
<evidence type="ECO:0000313" key="1">
    <source>
        <dbReference type="EMBL" id="GJG27254.1"/>
    </source>
</evidence>
<evidence type="ECO:0000313" key="2">
    <source>
        <dbReference type="EMBL" id="OYP53531.1"/>
    </source>
</evidence>
<dbReference type="Proteomes" id="UP000887043">
    <property type="component" value="Unassembled WGS sequence"/>
</dbReference>
<sequence>MNKDLVESSRYLYVLQAYCQQGVIPDRKKVEAVEQPWIHLDDALMDYLYELMADSHYQAQVRNSRIRGKLFYTEVGKFIVDNIHYLKFQNMRSWTEQNKMKKVLEWGEAKRRDRETWMELLHEIDRNHHDDGFDKDFFIRLFSQEKDNELEGAANLLNWELLVRDWRESLNHGHRRIVENHIKARKAGFETNLRLLMDQMTQHIREKNISEAEASQAFDQMEGTWTETEFERKLREIRLQDRYPEIGEIVSRMGRIEDASGRERLTVAAGYSMKIEHSSGSDIEGVTIGNDLNALLPAELAQYGDELLGDAFIYKYLTKGLQTLRYKSEITKPSRKLGFVHATRKGPMIVCIDTSASMYGMPERIESSLISLLEDSAEKLQRDCFLIDFSVSVHPVDLLEQLHQQRLQKIGLSDRNKRMSVQERNRKEGLPFIGGGTSAKLMLDTMMELLDNDGKAYINADVLWITDFLIPMPEQTRYFKKWEEYKKTGTKFYGLRIISSDEKHENEWEHLFHKIYTIRYRQIRRY</sequence>
<keyword evidence="2" id="KW-0418">Kinase</keyword>
<dbReference type="EMBL" id="BPTR01000001">
    <property type="protein sequence ID" value="GJG27254.1"/>
    <property type="molecule type" value="Genomic_DNA"/>
</dbReference>
<accession>A0AA37HWS0</accession>
<dbReference type="AlphaFoldDB" id="A0AA37HWS0"/>
<evidence type="ECO:0000313" key="3">
    <source>
        <dbReference type="Proteomes" id="UP000216189"/>
    </source>
</evidence>
<dbReference type="PANTHER" id="PTHR36846">
    <property type="entry name" value="PROTEIN VIAA"/>
    <property type="match status" value="1"/>
</dbReference>
<comment type="caution">
    <text evidence="1">The sequence shown here is derived from an EMBL/GenBank/DDBJ whole genome shotgun (WGS) entry which is preliminary data.</text>
</comment>
<dbReference type="EMBL" id="NPJF01000064">
    <property type="protein sequence ID" value="OYP53531.1"/>
    <property type="molecule type" value="Genomic_DNA"/>
</dbReference>
<gene>
    <name evidence="2" type="ORF">CIK91_12860</name>
    <name evidence="1" type="ORF">PRRU23_09540</name>
</gene>
<dbReference type="RefSeq" id="WP_006282958.1">
    <property type="nucleotide sequence ID" value="NZ_BPTR01000001.1"/>
</dbReference>
<keyword evidence="2" id="KW-0808">Transferase</keyword>
<organism evidence="1 4">
    <name type="scientific">Segatella bryantii</name>
    <name type="common">Prevotella bryantii</name>
    <dbReference type="NCBI Taxonomy" id="77095"/>
    <lineage>
        <taxon>Bacteria</taxon>
        <taxon>Pseudomonadati</taxon>
        <taxon>Bacteroidota</taxon>
        <taxon>Bacteroidia</taxon>
        <taxon>Bacteroidales</taxon>
        <taxon>Prevotellaceae</taxon>
        <taxon>Segatella</taxon>
    </lineage>
</organism>
<proteinExistence type="predicted"/>
<dbReference type="InterPro" id="IPR036465">
    <property type="entry name" value="vWFA_dom_sf"/>
</dbReference>
<dbReference type="GO" id="GO:0016301">
    <property type="term" value="F:kinase activity"/>
    <property type="evidence" value="ECO:0007669"/>
    <property type="project" value="UniProtKB-KW"/>
</dbReference>
<dbReference type="PANTHER" id="PTHR36846:SF1">
    <property type="entry name" value="PROTEIN VIAA"/>
    <property type="match status" value="1"/>
</dbReference>